<dbReference type="Proteomes" id="UP000305267">
    <property type="component" value="Unassembled WGS sequence"/>
</dbReference>
<gene>
    <name evidence="1" type="ORF">FF100_27435</name>
</gene>
<keyword evidence="2" id="KW-1185">Reference proteome</keyword>
<sequence length="327" mass="36340">MTWLTDVGAYRQAYIEAVQSANAPNVLHPQFLADLSIPQAVAVHPSYFESETRLLVMGQETLRNTIPLAQADPYRAWGQLDGNDIAAHYAAGGPFWNAFNLFCARFGRAGNLSVAWSNLCKSQLRTPINNSVAVRHHPNCDFDAYAAWQFNLFHEEMKFLAPHGVLLFIGVNHGPNWYEELLYSMYPNAHMSDFGIDGVRVWTLPDMEFDCVSAKHPAGRPPDVCMNSAKNATFALMRLLKQRGHNVSLPADSWSTRLRDLTASTLVELTALSVGVRLKNVDGRFAKIVAPVQGWPNPIVLEDCYSGACSSYPTVEALIEDGWVLDE</sequence>
<name>A0A5C4L944_9HYPH</name>
<reference evidence="1 2" key="1">
    <citation type="submission" date="2019-06" db="EMBL/GenBank/DDBJ databases">
        <title>Genome of Methylobacterium sp. 17Sr1-39.</title>
        <authorList>
            <person name="Seo T."/>
        </authorList>
    </citation>
    <scope>NUCLEOTIDE SEQUENCE [LARGE SCALE GENOMIC DNA]</scope>
    <source>
        <strain evidence="1 2">17Sr1-39</strain>
    </source>
</reference>
<proteinExistence type="predicted"/>
<dbReference type="RefSeq" id="WP_139038944.1">
    <property type="nucleotide sequence ID" value="NZ_VDDA01000019.1"/>
</dbReference>
<dbReference type="AlphaFoldDB" id="A0A5C4L944"/>
<evidence type="ECO:0000313" key="2">
    <source>
        <dbReference type="Proteomes" id="UP000305267"/>
    </source>
</evidence>
<dbReference type="EMBL" id="VDDA01000019">
    <property type="protein sequence ID" value="TNC09040.1"/>
    <property type="molecule type" value="Genomic_DNA"/>
</dbReference>
<organism evidence="1 2">
    <name type="scientific">Methylobacterium terricola</name>
    <dbReference type="NCBI Taxonomy" id="2583531"/>
    <lineage>
        <taxon>Bacteria</taxon>
        <taxon>Pseudomonadati</taxon>
        <taxon>Pseudomonadota</taxon>
        <taxon>Alphaproteobacteria</taxon>
        <taxon>Hyphomicrobiales</taxon>
        <taxon>Methylobacteriaceae</taxon>
        <taxon>Methylobacterium</taxon>
    </lineage>
</organism>
<accession>A0A5C4L944</accession>
<protein>
    <submittedName>
        <fullName evidence="1">Uncharacterized protein</fullName>
    </submittedName>
</protein>
<comment type="caution">
    <text evidence="1">The sequence shown here is derived from an EMBL/GenBank/DDBJ whole genome shotgun (WGS) entry which is preliminary data.</text>
</comment>
<evidence type="ECO:0000313" key="1">
    <source>
        <dbReference type="EMBL" id="TNC09040.1"/>
    </source>
</evidence>